<feature type="domain" description="Phospholipase D-like" evidence="9">
    <location>
        <begin position="105"/>
        <end position="243"/>
    </location>
</feature>
<evidence type="ECO:0000256" key="7">
    <source>
        <dbReference type="SAM" id="MobiDB-lite"/>
    </source>
</evidence>
<gene>
    <name evidence="10" type="ORF">GCM10023340_27260</name>
</gene>
<organism evidence="10 11">
    <name type="scientific">Nocardioides marinquilinus</name>
    <dbReference type="NCBI Taxonomy" id="1210400"/>
    <lineage>
        <taxon>Bacteria</taxon>
        <taxon>Bacillati</taxon>
        <taxon>Actinomycetota</taxon>
        <taxon>Actinomycetes</taxon>
        <taxon>Propionibacteriales</taxon>
        <taxon>Nocardioidaceae</taxon>
        <taxon>Nocardioides</taxon>
    </lineage>
</organism>
<name>A0ABP9PQA2_9ACTN</name>
<evidence type="ECO:0000256" key="2">
    <source>
        <dbReference type="ARBA" id="ARBA00008664"/>
    </source>
</evidence>
<evidence type="ECO:0000256" key="4">
    <source>
        <dbReference type="ARBA" id="ARBA00022801"/>
    </source>
</evidence>
<accession>A0ABP9PQA2</accession>
<protein>
    <recommendedName>
        <fullName evidence="3">phospholipase D</fullName>
        <ecNumber evidence="3">3.1.4.4</ecNumber>
    </recommendedName>
</protein>
<keyword evidence="8" id="KW-0732">Signal</keyword>
<dbReference type="EC" id="3.1.4.4" evidence="3"/>
<evidence type="ECO:0000313" key="11">
    <source>
        <dbReference type="Proteomes" id="UP001500221"/>
    </source>
</evidence>
<dbReference type="PANTHER" id="PTHR43856">
    <property type="entry name" value="CARDIOLIPIN HYDROLASE"/>
    <property type="match status" value="1"/>
</dbReference>
<evidence type="ECO:0000259" key="9">
    <source>
        <dbReference type="Pfam" id="PF13091"/>
    </source>
</evidence>
<dbReference type="InterPro" id="IPR025202">
    <property type="entry name" value="PLD-like_dom"/>
</dbReference>
<sequence>MKVRTIALAVGGLLTASLLVVPASTGAQASPAPSSSAVSSVSSTVTAVAADRDGKKVGNERKNSANRQRKPWSKRWHPANKRAFFNNPYAAKKPAARFAIQNYLIKAIRNTPKGETIRISVYSFDRNEVADALINARKRGVRVQILMNNHQVTRAQRRLYRKIGRNPKQRNFAYECKASCRASRDNLHSKFFLFTKTGGIKNVVMMGSVNFTLNAVKWQWNDLLSLTRQDKLHDDLREVFDDMRKDYSTDQPFRTYCVGTKDGCGPTASNQFLRVFPRKATPRNDAALAILNPIDCKYRSGGKMRRTVVRMSMHAMRGPRGDYLAEAWRNLWARGCDVRVIYGLMGAKTKRKLGAATARGRVPLRSAGFDYDGDGQVNRYTHQKYVLIGGMYGGRIGKTIFTGSSNWSSRGTSGDEIIYSFRGPGVFAQYMDNFRFMWNKHTRNAYTTTSAAYRTTESYRRADGTYGQRVVVKTRQVELNLPDGLGTDGPTWEDD</sequence>
<evidence type="ECO:0000256" key="3">
    <source>
        <dbReference type="ARBA" id="ARBA00012027"/>
    </source>
</evidence>
<comment type="similarity">
    <text evidence="2">Belongs to the phospholipase D family.</text>
</comment>
<evidence type="ECO:0000256" key="8">
    <source>
        <dbReference type="SAM" id="SignalP"/>
    </source>
</evidence>
<dbReference type="EMBL" id="BAABKG010000003">
    <property type="protein sequence ID" value="GAA5150338.1"/>
    <property type="molecule type" value="Genomic_DNA"/>
</dbReference>
<reference evidence="11" key="1">
    <citation type="journal article" date="2019" name="Int. J. Syst. Evol. Microbiol.">
        <title>The Global Catalogue of Microorganisms (GCM) 10K type strain sequencing project: providing services to taxonomists for standard genome sequencing and annotation.</title>
        <authorList>
            <consortium name="The Broad Institute Genomics Platform"/>
            <consortium name="The Broad Institute Genome Sequencing Center for Infectious Disease"/>
            <person name="Wu L."/>
            <person name="Ma J."/>
        </authorList>
    </citation>
    <scope>NUCLEOTIDE SEQUENCE [LARGE SCALE GENOMIC DNA]</scope>
    <source>
        <strain evidence="11">JCM 18459</strain>
    </source>
</reference>
<keyword evidence="6" id="KW-0443">Lipid metabolism</keyword>
<evidence type="ECO:0000256" key="1">
    <source>
        <dbReference type="ARBA" id="ARBA00000798"/>
    </source>
</evidence>
<feature type="compositionally biased region" description="Basic and acidic residues" evidence="7">
    <location>
        <begin position="50"/>
        <end position="63"/>
    </location>
</feature>
<evidence type="ECO:0000256" key="5">
    <source>
        <dbReference type="ARBA" id="ARBA00022963"/>
    </source>
</evidence>
<feature type="domain" description="Phospholipase D-like" evidence="9">
    <location>
        <begin position="311"/>
        <end position="438"/>
    </location>
</feature>
<dbReference type="Proteomes" id="UP001500221">
    <property type="component" value="Unassembled WGS sequence"/>
</dbReference>
<comment type="caution">
    <text evidence="10">The sequence shown here is derived from an EMBL/GenBank/DDBJ whole genome shotgun (WGS) entry which is preliminary data.</text>
</comment>
<comment type="catalytic activity">
    <reaction evidence="1">
        <text>a 1,2-diacyl-sn-glycero-3-phosphocholine + H2O = a 1,2-diacyl-sn-glycero-3-phosphate + choline + H(+)</text>
        <dbReference type="Rhea" id="RHEA:14445"/>
        <dbReference type="ChEBI" id="CHEBI:15354"/>
        <dbReference type="ChEBI" id="CHEBI:15377"/>
        <dbReference type="ChEBI" id="CHEBI:15378"/>
        <dbReference type="ChEBI" id="CHEBI:57643"/>
        <dbReference type="ChEBI" id="CHEBI:58608"/>
        <dbReference type="EC" id="3.1.4.4"/>
    </reaction>
</comment>
<evidence type="ECO:0000256" key="6">
    <source>
        <dbReference type="ARBA" id="ARBA00023098"/>
    </source>
</evidence>
<dbReference type="Pfam" id="PF13091">
    <property type="entry name" value="PLDc_2"/>
    <property type="match status" value="2"/>
</dbReference>
<keyword evidence="5" id="KW-0442">Lipid degradation</keyword>
<dbReference type="Gene3D" id="3.30.870.10">
    <property type="entry name" value="Endonuclease Chain A"/>
    <property type="match status" value="2"/>
</dbReference>
<feature type="region of interest" description="Disordered" evidence="7">
    <location>
        <begin position="49"/>
        <end position="75"/>
    </location>
</feature>
<dbReference type="InterPro" id="IPR051406">
    <property type="entry name" value="PLD_domain"/>
</dbReference>
<dbReference type="SUPFAM" id="SSF56024">
    <property type="entry name" value="Phospholipase D/nuclease"/>
    <property type="match status" value="2"/>
</dbReference>
<evidence type="ECO:0000313" key="10">
    <source>
        <dbReference type="EMBL" id="GAA5150338.1"/>
    </source>
</evidence>
<dbReference type="RefSeq" id="WP_345459321.1">
    <property type="nucleotide sequence ID" value="NZ_BAABKG010000003.1"/>
</dbReference>
<dbReference type="PANTHER" id="PTHR43856:SF1">
    <property type="entry name" value="MITOCHONDRIAL CARDIOLIPIN HYDROLASE"/>
    <property type="match status" value="1"/>
</dbReference>
<feature type="signal peptide" evidence="8">
    <location>
        <begin position="1"/>
        <end position="29"/>
    </location>
</feature>
<proteinExistence type="inferred from homology"/>
<feature type="chain" id="PRO_5045082850" description="phospholipase D" evidence="8">
    <location>
        <begin position="30"/>
        <end position="495"/>
    </location>
</feature>
<keyword evidence="4" id="KW-0378">Hydrolase</keyword>
<keyword evidence="11" id="KW-1185">Reference proteome</keyword>